<dbReference type="GO" id="GO:0008254">
    <property type="term" value="F:3'-nucleotidase activity"/>
    <property type="evidence" value="ECO:0007669"/>
    <property type="project" value="TreeGrafter"/>
</dbReference>
<evidence type="ECO:0000256" key="7">
    <source>
        <dbReference type="HAMAP-Rule" id="MF_00060"/>
    </source>
</evidence>
<keyword evidence="4 7" id="KW-0479">Metal-binding</keyword>
<evidence type="ECO:0000256" key="6">
    <source>
        <dbReference type="ARBA" id="ARBA00022801"/>
    </source>
</evidence>
<evidence type="ECO:0000313" key="9">
    <source>
        <dbReference type="EMBL" id="MSU07617.1"/>
    </source>
</evidence>
<keyword evidence="3 7" id="KW-0963">Cytoplasm</keyword>
<feature type="binding site" evidence="7">
    <location>
        <position position="53"/>
    </location>
    <ligand>
        <name>a divalent metal cation</name>
        <dbReference type="ChEBI" id="CHEBI:60240"/>
    </ligand>
</feature>
<evidence type="ECO:0000259" key="8">
    <source>
        <dbReference type="Pfam" id="PF01975"/>
    </source>
</evidence>
<evidence type="ECO:0000256" key="1">
    <source>
        <dbReference type="ARBA" id="ARBA00000815"/>
    </source>
</evidence>
<feature type="domain" description="Survival protein SurE-like phosphatase/nucleotidase" evidence="8">
    <location>
        <begin position="17"/>
        <end position="214"/>
    </location>
</feature>
<name>A0A6I2UA37_9FIRM</name>
<reference evidence="9 10" key="1">
    <citation type="submission" date="2019-08" db="EMBL/GenBank/DDBJ databases">
        <title>In-depth cultivation of the pig gut microbiome towards novel bacterial diversity and tailored functional studies.</title>
        <authorList>
            <person name="Wylensek D."/>
            <person name="Hitch T.C.A."/>
            <person name="Clavel T."/>
        </authorList>
    </citation>
    <scope>NUCLEOTIDE SEQUENCE [LARGE SCALE GENOMIC DNA]</scope>
    <source>
        <strain evidence="9 10">WCA-693-APC-5D-A</strain>
    </source>
</reference>
<dbReference type="InterPro" id="IPR030048">
    <property type="entry name" value="SurE"/>
</dbReference>
<dbReference type="Proteomes" id="UP000433181">
    <property type="component" value="Unassembled WGS sequence"/>
</dbReference>
<dbReference type="PANTHER" id="PTHR30457:SF12">
    <property type="entry name" value="5'_3'-NUCLEOTIDASE SURE"/>
    <property type="match status" value="1"/>
</dbReference>
<dbReference type="Gene3D" id="3.40.1210.10">
    <property type="entry name" value="Survival protein SurE-like phosphatase/nucleotidase"/>
    <property type="match status" value="1"/>
</dbReference>
<dbReference type="GO" id="GO:0046872">
    <property type="term" value="F:metal ion binding"/>
    <property type="evidence" value="ECO:0007669"/>
    <property type="project" value="UniProtKB-UniRule"/>
</dbReference>
<evidence type="ECO:0000256" key="2">
    <source>
        <dbReference type="ARBA" id="ARBA00011062"/>
    </source>
</evidence>
<dbReference type="HAMAP" id="MF_00060">
    <property type="entry name" value="SurE"/>
    <property type="match status" value="1"/>
</dbReference>
<comment type="catalytic activity">
    <reaction evidence="1 7">
        <text>a ribonucleoside 5'-phosphate + H2O = a ribonucleoside + phosphate</text>
        <dbReference type="Rhea" id="RHEA:12484"/>
        <dbReference type="ChEBI" id="CHEBI:15377"/>
        <dbReference type="ChEBI" id="CHEBI:18254"/>
        <dbReference type="ChEBI" id="CHEBI:43474"/>
        <dbReference type="ChEBI" id="CHEBI:58043"/>
        <dbReference type="EC" id="3.1.3.5"/>
    </reaction>
</comment>
<comment type="cofactor">
    <cofactor evidence="7">
        <name>a divalent metal cation</name>
        <dbReference type="ChEBI" id="CHEBI:60240"/>
    </cofactor>
    <text evidence="7">Binds 1 divalent metal cation per subunit.</text>
</comment>
<dbReference type="GO" id="GO:0008253">
    <property type="term" value="F:5'-nucleotidase activity"/>
    <property type="evidence" value="ECO:0007669"/>
    <property type="project" value="UniProtKB-UniRule"/>
</dbReference>
<keyword evidence="10" id="KW-1185">Reference proteome</keyword>
<feature type="binding site" evidence="7">
    <location>
        <position position="116"/>
    </location>
    <ligand>
        <name>a divalent metal cation</name>
        <dbReference type="ChEBI" id="CHEBI:60240"/>
    </ligand>
</feature>
<dbReference type="PANTHER" id="PTHR30457">
    <property type="entry name" value="5'-NUCLEOTIDASE SURE"/>
    <property type="match status" value="1"/>
</dbReference>
<dbReference type="NCBIfam" id="TIGR00087">
    <property type="entry name" value="surE"/>
    <property type="match status" value="1"/>
</dbReference>
<dbReference type="InterPro" id="IPR002828">
    <property type="entry name" value="SurE-like_Pase/nucleotidase"/>
</dbReference>
<comment type="caution">
    <text evidence="9">The sequence shown here is derived from an EMBL/GenBank/DDBJ whole genome shotgun (WGS) entry which is preliminary data.</text>
</comment>
<evidence type="ECO:0000256" key="3">
    <source>
        <dbReference type="ARBA" id="ARBA00022490"/>
    </source>
</evidence>
<comment type="similarity">
    <text evidence="2 7">Belongs to the SurE nucleotidase family.</text>
</comment>
<sequence>MYNWYVIVCKKGEIMRILISNDDGIQSRGIEALVKALCPDHEVIVAAPAGQQSAKAHAITVRDRLYVEHYQPLEAQYGIQAFSITGTPADTVKLYIEGIIRREKALLPDLVISGINDGSNLGTDILYSGTVGAATEGFVQGLDSLAVSLEYNAGYAFDFVAKCVAYKLPELLADRVDKSDKSVKQDRLLLNINFPQTLAPDYKWVWCRQGVRDYCNAYERQQAEDGRIFYTVGGTPLVTGNSDDTDVAVTCRGDIAITPLKLDKTDFSVLQSRAGV</sequence>
<evidence type="ECO:0000256" key="4">
    <source>
        <dbReference type="ARBA" id="ARBA00022723"/>
    </source>
</evidence>
<dbReference type="Pfam" id="PF01975">
    <property type="entry name" value="SurE"/>
    <property type="match status" value="1"/>
</dbReference>
<feature type="binding site" evidence="7">
    <location>
        <position position="23"/>
    </location>
    <ligand>
        <name>a divalent metal cation</name>
        <dbReference type="ChEBI" id="CHEBI:60240"/>
    </ligand>
</feature>
<comment type="subcellular location">
    <subcellularLocation>
        <location evidence="7">Cytoplasm</location>
    </subcellularLocation>
</comment>
<dbReference type="GO" id="GO:0000166">
    <property type="term" value="F:nucleotide binding"/>
    <property type="evidence" value="ECO:0007669"/>
    <property type="project" value="UniProtKB-KW"/>
</dbReference>
<keyword evidence="5 7" id="KW-0547">Nucleotide-binding</keyword>
<proteinExistence type="inferred from homology"/>
<dbReference type="InterPro" id="IPR036523">
    <property type="entry name" value="SurE-like_sf"/>
</dbReference>
<protein>
    <recommendedName>
        <fullName evidence="7">5'-nucleotidase SurE</fullName>
        <ecNumber evidence="7">3.1.3.5</ecNumber>
    </recommendedName>
    <alternativeName>
        <fullName evidence="7">Nucleoside 5'-monophosphate phosphohydrolase</fullName>
    </alternativeName>
</protein>
<comment type="function">
    <text evidence="7">Nucleotidase that shows phosphatase activity on nucleoside 5'-monophosphates.</text>
</comment>
<dbReference type="AlphaFoldDB" id="A0A6I2UA37"/>
<dbReference type="EC" id="3.1.3.5" evidence="7"/>
<feature type="binding site" evidence="7">
    <location>
        <position position="22"/>
    </location>
    <ligand>
        <name>a divalent metal cation</name>
        <dbReference type="ChEBI" id="CHEBI:60240"/>
    </ligand>
</feature>
<keyword evidence="6 7" id="KW-0378">Hydrolase</keyword>
<gene>
    <name evidence="7 9" type="primary">surE</name>
    <name evidence="9" type="ORF">FYJ84_01205</name>
</gene>
<dbReference type="GO" id="GO:0005737">
    <property type="term" value="C:cytoplasm"/>
    <property type="evidence" value="ECO:0007669"/>
    <property type="project" value="UniProtKB-SubCell"/>
</dbReference>
<organism evidence="9 10">
    <name type="scientific">Anaerovibrio slackiae</name>
    <dbReference type="NCBI Taxonomy" id="2652309"/>
    <lineage>
        <taxon>Bacteria</taxon>
        <taxon>Bacillati</taxon>
        <taxon>Bacillota</taxon>
        <taxon>Negativicutes</taxon>
        <taxon>Selenomonadales</taxon>
        <taxon>Selenomonadaceae</taxon>
        <taxon>Anaerovibrio</taxon>
    </lineage>
</organism>
<evidence type="ECO:0000313" key="10">
    <source>
        <dbReference type="Proteomes" id="UP000433181"/>
    </source>
</evidence>
<dbReference type="EMBL" id="VUNR01000002">
    <property type="protein sequence ID" value="MSU07617.1"/>
    <property type="molecule type" value="Genomic_DNA"/>
</dbReference>
<evidence type="ECO:0000256" key="5">
    <source>
        <dbReference type="ARBA" id="ARBA00022741"/>
    </source>
</evidence>
<dbReference type="SUPFAM" id="SSF64167">
    <property type="entry name" value="SurE-like"/>
    <property type="match status" value="1"/>
</dbReference>
<dbReference type="GO" id="GO:0004309">
    <property type="term" value="F:exopolyphosphatase activity"/>
    <property type="evidence" value="ECO:0007669"/>
    <property type="project" value="TreeGrafter"/>
</dbReference>
<accession>A0A6I2UA37</accession>